<evidence type="ECO:0000259" key="1">
    <source>
        <dbReference type="PROSITE" id="PS50878"/>
    </source>
</evidence>
<dbReference type="InterPro" id="IPR026960">
    <property type="entry name" value="RVT-Znf"/>
</dbReference>
<dbReference type="SUPFAM" id="SSF56672">
    <property type="entry name" value="DNA/RNA polymerases"/>
    <property type="match status" value="1"/>
</dbReference>
<feature type="domain" description="RNase H type-1" evidence="2">
    <location>
        <begin position="1231"/>
        <end position="1361"/>
    </location>
</feature>
<evidence type="ECO:0000259" key="2">
    <source>
        <dbReference type="PROSITE" id="PS50879"/>
    </source>
</evidence>
<proteinExistence type="predicted"/>
<evidence type="ECO:0000313" key="3">
    <source>
        <dbReference type="EMBL" id="CAL1356656.1"/>
    </source>
</evidence>
<dbReference type="CDD" id="cd01650">
    <property type="entry name" value="RT_nLTR_like"/>
    <property type="match status" value="1"/>
</dbReference>
<dbReference type="InterPro" id="IPR036397">
    <property type="entry name" value="RNaseH_sf"/>
</dbReference>
<dbReference type="SUPFAM" id="SSF56219">
    <property type="entry name" value="DNase I-like"/>
    <property type="match status" value="1"/>
</dbReference>
<dbReference type="GO" id="GO:0004523">
    <property type="term" value="F:RNA-DNA hybrid ribonuclease activity"/>
    <property type="evidence" value="ECO:0007669"/>
    <property type="project" value="InterPro"/>
</dbReference>
<keyword evidence="4" id="KW-1185">Reference proteome</keyword>
<dbReference type="Pfam" id="PF03372">
    <property type="entry name" value="Exo_endo_phos"/>
    <property type="match status" value="1"/>
</dbReference>
<dbReference type="PANTHER" id="PTHR31635">
    <property type="entry name" value="REVERSE TRANSCRIPTASE DOMAIN-CONTAINING PROTEIN-RELATED"/>
    <property type="match status" value="1"/>
</dbReference>
<dbReference type="GO" id="GO:0003676">
    <property type="term" value="F:nucleic acid binding"/>
    <property type="evidence" value="ECO:0007669"/>
    <property type="project" value="InterPro"/>
</dbReference>
<dbReference type="InterPro" id="IPR002156">
    <property type="entry name" value="RNaseH_domain"/>
</dbReference>
<dbReference type="Pfam" id="PF00078">
    <property type="entry name" value="RVT_1"/>
    <property type="match status" value="1"/>
</dbReference>
<dbReference type="InterPro" id="IPR044730">
    <property type="entry name" value="RNase_H-like_dom_plant"/>
</dbReference>
<dbReference type="EMBL" id="OZ034813">
    <property type="protein sequence ID" value="CAL1356656.1"/>
    <property type="molecule type" value="Genomic_DNA"/>
</dbReference>
<dbReference type="Pfam" id="PF13456">
    <property type="entry name" value="RVT_3"/>
    <property type="match status" value="1"/>
</dbReference>
<dbReference type="Pfam" id="PF13966">
    <property type="entry name" value="zf-RVT"/>
    <property type="match status" value="1"/>
</dbReference>
<dbReference type="Gene3D" id="3.60.10.10">
    <property type="entry name" value="Endonuclease/exonuclease/phosphatase"/>
    <property type="match status" value="1"/>
</dbReference>
<dbReference type="InterPro" id="IPR012337">
    <property type="entry name" value="RNaseH-like_sf"/>
</dbReference>
<dbReference type="PROSITE" id="PS50879">
    <property type="entry name" value="RNASE_H_1"/>
    <property type="match status" value="1"/>
</dbReference>
<name>A0AAV2CLM7_9ROSI</name>
<reference evidence="3 4" key="1">
    <citation type="submission" date="2024-04" db="EMBL/GenBank/DDBJ databases">
        <authorList>
            <person name="Fracassetti M."/>
        </authorList>
    </citation>
    <scope>NUCLEOTIDE SEQUENCE [LARGE SCALE GENOMIC DNA]</scope>
</reference>
<dbReference type="Gene3D" id="3.30.420.10">
    <property type="entry name" value="Ribonuclease H-like superfamily/Ribonuclease H"/>
    <property type="match status" value="1"/>
</dbReference>
<protein>
    <submittedName>
        <fullName evidence="3">Uncharacterized protein</fullName>
    </submittedName>
</protein>
<feature type="domain" description="Reverse transcriptase" evidence="1">
    <location>
        <begin position="490"/>
        <end position="762"/>
    </location>
</feature>
<dbReference type="InterPro" id="IPR043502">
    <property type="entry name" value="DNA/RNA_pol_sf"/>
</dbReference>
<sequence length="1439" mass="164315">MVPNPNSNSFASILAWNAGGAGSTAFSRALKLIVHHHKPDFLILLEPQISGEVADRICGRMGFPNVLRVEADGRKGGIWLCWDAQAFRVEVLSACFQHLTVKISSASTQPWILTAVYASPRQNLQLFLWSSILRASGEIELPWLITGDFNAIKDPSEQTGPATPDIYRRCKRFSDRISQAKLIDLGFSGPRFTWTRGDTPSSYKASRIDRSLCNAAWNAAFPDSTVTHLPRLHSDHHPVLTSLGKQGVHSTSLSRPFKFEGAWITHEAYNSFLTNSWDSQVPLQEALQDMASKLTQWNQSTFGNIYRRKRRLMSRIQGIQAKVAHSFSPGLFKLQAKLEEDLDKVLEQEEILWFQRSREKWVQFGERNTAYFHQQANIRRRKNKIESLKDNNVEWISDPYELASLVFDFFSILYLQDNQEYTDEMPKQAFPRIAQEDLILLLRPFNGEDIHRAVHDMKPFQAPGPDGFQAIFYQQSWQTVGKSLIDMAVNFFSTGIMPEKVVESTVVLIPKVDHPERVSQLRPISLNNVCLKAITKAITNRLKPIMRKIVSPRQSSFIPGRQTTDNIIVLQEVLHSLRKKKGKKGGIVLKIDLEKAYDRLRWDFLRDTLKEVGLPSSWINCIMFCVESNKMRLLWNGDLSEPIIPTRGVRQGDPLSPYLFVLCMERLSHRIDQAIQDKLWKPLRLSRGGGGGALISHLFFADDLVLFAEAEGNQMRIIKRCLDEFCLSSGQRVNYEKSAIFVSANIDRRKARGLSQRAGIPLTVGLGRYLGVMAIHGRVTRSRYQDLMLRIQRKLAPWKTKHLSLAARITVVKSISASIPIYPMQTEMLPMNVCRSLDRINRSFIWGDTDEKKKLHLVPWHRLLAPKQNGGLGIRSTREVNLAMLAKGGWRVIKEKETLWTQLVRSKYGKDQTHLNLLRPVQGSSFTWSSLSKARNLLRKGCAWNIHRGNRTNFWSDVWLTQVPLQELATSQIPEEERELHVEEFVDEDGNWKTEKFDHILPSDIVRQITARVVDPLSTEEDTLLWQPTSNGRFSTKSAYQLLQNTIDDNNQQLWKRIWSLAVPERVRCFMWLVAQGRISSNEERVRRHLVHDSSCYRCPTLMETPLHLFRDCPPAAYVWTRTFHPDKLQSFFSRNWNSWVETNIKCEEPSPSGLPWNVFFSIAIWSMWKNRNEGSFHGVNKTLSAPSLLQAIKIRAELWWKAWNAPSPLMGRRNSTRSRIEAQVGWKPPPVGWSKLNVDGAASTNSGVAGAGGVLRDADNNWVSGFVAGVGSCSAICSELWAIFHGLKLAWRHECRTLIVETDSQLAIQLVKDRSDPLHPYAALLMAIRRLLAQDWIVNLVHVYREGNRVADWLSKHSLVYPYGTHELETPPNELLQLLQDDALGVTTARFIIPPTDSPPVTPPFPLFLWRNASLYAKKKLDYWVYRGGNSQSNPSIH</sequence>
<dbReference type="SUPFAM" id="SSF53098">
    <property type="entry name" value="Ribonuclease H-like"/>
    <property type="match status" value="1"/>
</dbReference>
<accession>A0AAV2CLM7</accession>
<organism evidence="3 4">
    <name type="scientific">Linum trigynum</name>
    <dbReference type="NCBI Taxonomy" id="586398"/>
    <lineage>
        <taxon>Eukaryota</taxon>
        <taxon>Viridiplantae</taxon>
        <taxon>Streptophyta</taxon>
        <taxon>Embryophyta</taxon>
        <taxon>Tracheophyta</taxon>
        <taxon>Spermatophyta</taxon>
        <taxon>Magnoliopsida</taxon>
        <taxon>eudicotyledons</taxon>
        <taxon>Gunneridae</taxon>
        <taxon>Pentapetalae</taxon>
        <taxon>rosids</taxon>
        <taxon>fabids</taxon>
        <taxon>Malpighiales</taxon>
        <taxon>Linaceae</taxon>
        <taxon>Linum</taxon>
    </lineage>
</organism>
<dbReference type="InterPro" id="IPR005135">
    <property type="entry name" value="Endo/exonuclease/phosphatase"/>
</dbReference>
<dbReference type="PANTHER" id="PTHR31635:SF196">
    <property type="entry name" value="REVERSE TRANSCRIPTASE DOMAIN-CONTAINING PROTEIN-RELATED"/>
    <property type="match status" value="1"/>
</dbReference>
<dbReference type="InterPro" id="IPR036691">
    <property type="entry name" value="Endo/exonu/phosph_ase_sf"/>
</dbReference>
<dbReference type="CDD" id="cd06222">
    <property type="entry name" value="RNase_H_like"/>
    <property type="match status" value="1"/>
</dbReference>
<evidence type="ECO:0000313" key="4">
    <source>
        <dbReference type="Proteomes" id="UP001497516"/>
    </source>
</evidence>
<dbReference type="InterPro" id="IPR000477">
    <property type="entry name" value="RT_dom"/>
</dbReference>
<dbReference type="PROSITE" id="PS50878">
    <property type="entry name" value="RT_POL"/>
    <property type="match status" value="1"/>
</dbReference>
<gene>
    <name evidence="3" type="ORF">LTRI10_LOCUS4340</name>
</gene>
<dbReference type="Proteomes" id="UP001497516">
    <property type="component" value="Chromosome 1"/>
</dbReference>